<reference evidence="1 2" key="1">
    <citation type="journal article" date="2023" name="G3 (Bethesda)">
        <title>A chromosome-length genome assembly and annotation of blackberry (Rubus argutus, cv. 'Hillquist').</title>
        <authorList>
            <person name="Bruna T."/>
            <person name="Aryal R."/>
            <person name="Dudchenko O."/>
            <person name="Sargent D.J."/>
            <person name="Mead D."/>
            <person name="Buti M."/>
            <person name="Cavallini A."/>
            <person name="Hytonen T."/>
            <person name="Andres J."/>
            <person name="Pham M."/>
            <person name="Weisz D."/>
            <person name="Mascagni F."/>
            <person name="Usai G."/>
            <person name="Natali L."/>
            <person name="Bassil N."/>
            <person name="Fernandez G.E."/>
            <person name="Lomsadze A."/>
            <person name="Armour M."/>
            <person name="Olukolu B."/>
            <person name="Poorten T."/>
            <person name="Britton C."/>
            <person name="Davik J."/>
            <person name="Ashrafi H."/>
            <person name="Aiden E.L."/>
            <person name="Borodovsky M."/>
            <person name="Worthington M."/>
        </authorList>
    </citation>
    <scope>NUCLEOTIDE SEQUENCE [LARGE SCALE GENOMIC DNA]</scope>
    <source>
        <strain evidence="1">PI 553951</strain>
    </source>
</reference>
<accession>A0AAW1W3Z5</accession>
<evidence type="ECO:0000313" key="2">
    <source>
        <dbReference type="Proteomes" id="UP001457282"/>
    </source>
</evidence>
<comment type="caution">
    <text evidence="1">The sequence shown here is derived from an EMBL/GenBank/DDBJ whole genome shotgun (WGS) entry which is preliminary data.</text>
</comment>
<organism evidence="1 2">
    <name type="scientific">Rubus argutus</name>
    <name type="common">Southern blackberry</name>
    <dbReference type="NCBI Taxonomy" id="59490"/>
    <lineage>
        <taxon>Eukaryota</taxon>
        <taxon>Viridiplantae</taxon>
        <taxon>Streptophyta</taxon>
        <taxon>Embryophyta</taxon>
        <taxon>Tracheophyta</taxon>
        <taxon>Spermatophyta</taxon>
        <taxon>Magnoliopsida</taxon>
        <taxon>eudicotyledons</taxon>
        <taxon>Gunneridae</taxon>
        <taxon>Pentapetalae</taxon>
        <taxon>rosids</taxon>
        <taxon>fabids</taxon>
        <taxon>Rosales</taxon>
        <taxon>Rosaceae</taxon>
        <taxon>Rosoideae</taxon>
        <taxon>Rosoideae incertae sedis</taxon>
        <taxon>Rubus</taxon>
    </lineage>
</organism>
<gene>
    <name evidence="1" type="ORF">M0R45_027808</name>
</gene>
<evidence type="ECO:0000313" key="1">
    <source>
        <dbReference type="EMBL" id="KAK9919197.1"/>
    </source>
</evidence>
<dbReference type="AlphaFoldDB" id="A0AAW1W3Z5"/>
<keyword evidence="2" id="KW-1185">Reference proteome</keyword>
<dbReference type="Proteomes" id="UP001457282">
    <property type="component" value="Unassembled WGS sequence"/>
</dbReference>
<protein>
    <submittedName>
        <fullName evidence="1">Uncharacterized protein</fullName>
    </submittedName>
</protein>
<sequence length="121" mass="13852">MVTHHFQSSVDKPISSSHQLKLTVKSDPIYFSSSHHLILGTLLRDPKCQQLLATRGLAHDLATLILSAHCPEQQQLRLLQLLQHKKHGQKQASIQTFPFPSNRIIPDPWLPWLLHLSLTRF</sequence>
<dbReference type="EMBL" id="JBEDUW010000006">
    <property type="protein sequence ID" value="KAK9919197.1"/>
    <property type="molecule type" value="Genomic_DNA"/>
</dbReference>
<name>A0AAW1W3Z5_RUBAR</name>
<proteinExistence type="predicted"/>